<keyword evidence="1" id="KW-0694">RNA-binding</keyword>
<evidence type="ECO:0000256" key="2">
    <source>
        <dbReference type="SAM" id="MobiDB-lite"/>
    </source>
</evidence>
<keyword evidence="5" id="KW-1185">Reference proteome</keyword>
<gene>
    <name evidence="4" type="ORF">DUNSADRAFT_4459</name>
</gene>
<dbReference type="Gene3D" id="3.10.290.10">
    <property type="entry name" value="RNA-binding S4 domain"/>
    <property type="match status" value="1"/>
</dbReference>
<proteinExistence type="predicted"/>
<dbReference type="CDD" id="cd00165">
    <property type="entry name" value="S4"/>
    <property type="match status" value="1"/>
</dbReference>
<dbReference type="Proteomes" id="UP000815325">
    <property type="component" value="Unassembled WGS sequence"/>
</dbReference>
<reference evidence="4" key="1">
    <citation type="submission" date="2017-08" db="EMBL/GenBank/DDBJ databases">
        <authorList>
            <person name="Polle J.E."/>
            <person name="Barry K."/>
            <person name="Cushman J."/>
            <person name="Schmutz J."/>
            <person name="Tran D."/>
            <person name="Hathwaick L.T."/>
            <person name="Yim W.C."/>
            <person name="Jenkins J."/>
            <person name="Mckie-Krisberg Z.M."/>
            <person name="Prochnik S."/>
            <person name="Lindquist E."/>
            <person name="Dockter R.B."/>
            <person name="Adam C."/>
            <person name="Molina H."/>
            <person name="Bunkerborg J."/>
            <person name="Jin E."/>
            <person name="Buchheim M."/>
            <person name="Magnuson J."/>
        </authorList>
    </citation>
    <scope>NUCLEOTIDE SEQUENCE</scope>
    <source>
        <strain evidence="4">CCAP 19/18</strain>
    </source>
</reference>
<dbReference type="InterPro" id="IPR002942">
    <property type="entry name" value="S4_RNA-bd"/>
</dbReference>
<dbReference type="PROSITE" id="PS50889">
    <property type="entry name" value="S4"/>
    <property type="match status" value="1"/>
</dbReference>
<name>A0ABQ7GS30_DUNSA</name>
<sequence>MLNVYTALTVHAHSQQQTPKPASPAPKRGHSSQQLAKDQAGPGKQPQSGGRHLSRLNKRMAELGLCSRREADDWIAQGLVRVDGQVATTGLQVGISGVLTFHPK</sequence>
<feature type="region of interest" description="Disordered" evidence="2">
    <location>
        <begin position="1"/>
        <end position="56"/>
    </location>
</feature>
<evidence type="ECO:0000313" key="4">
    <source>
        <dbReference type="EMBL" id="KAF5837411.1"/>
    </source>
</evidence>
<evidence type="ECO:0000259" key="3">
    <source>
        <dbReference type="SMART" id="SM00363"/>
    </source>
</evidence>
<dbReference type="EMBL" id="MU069617">
    <property type="protein sequence ID" value="KAF5837411.1"/>
    <property type="molecule type" value="Genomic_DNA"/>
</dbReference>
<organism evidence="4 5">
    <name type="scientific">Dunaliella salina</name>
    <name type="common">Green alga</name>
    <name type="synonym">Protococcus salinus</name>
    <dbReference type="NCBI Taxonomy" id="3046"/>
    <lineage>
        <taxon>Eukaryota</taxon>
        <taxon>Viridiplantae</taxon>
        <taxon>Chlorophyta</taxon>
        <taxon>core chlorophytes</taxon>
        <taxon>Chlorophyceae</taxon>
        <taxon>CS clade</taxon>
        <taxon>Chlamydomonadales</taxon>
        <taxon>Dunaliellaceae</taxon>
        <taxon>Dunaliella</taxon>
    </lineage>
</organism>
<comment type="caution">
    <text evidence="4">The sequence shown here is derived from an EMBL/GenBank/DDBJ whole genome shotgun (WGS) entry which is preliminary data.</text>
</comment>
<dbReference type="Pfam" id="PF01479">
    <property type="entry name" value="S4"/>
    <property type="match status" value="1"/>
</dbReference>
<evidence type="ECO:0000256" key="1">
    <source>
        <dbReference type="PROSITE-ProRule" id="PRU00182"/>
    </source>
</evidence>
<dbReference type="SMART" id="SM00363">
    <property type="entry name" value="S4"/>
    <property type="match status" value="1"/>
</dbReference>
<evidence type="ECO:0000313" key="5">
    <source>
        <dbReference type="Proteomes" id="UP000815325"/>
    </source>
</evidence>
<dbReference type="InterPro" id="IPR036986">
    <property type="entry name" value="S4_RNA-bd_sf"/>
</dbReference>
<protein>
    <recommendedName>
        <fullName evidence="3">RNA-binding S4 domain-containing protein</fullName>
    </recommendedName>
</protein>
<accession>A0ABQ7GS30</accession>
<feature type="domain" description="RNA-binding S4" evidence="3">
    <location>
        <begin position="54"/>
        <end position="104"/>
    </location>
</feature>
<dbReference type="SUPFAM" id="SSF55174">
    <property type="entry name" value="Alpha-L RNA-binding motif"/>
    <property type="match status" value="1"/>
</dbReference>